<evidence type="ECO:0000313" key="1">
    <source>
        <dbReference type="EMBL" id="CAF4868035.1"/>
    </source>
</evidence>
<reference evidence="1" key="1">
    <citation type="submission" date="2021-02" db="EMBL/GenBank/DDBJ databases">
        <authorList>
            <person name="Nowell W R."/>
        </authorList>
    </citation>
    <scope>NUCLEOTIDE SEQUENCE</scope>
</reference>
<name>A0A8S3C2Q4_9BILA</name>
<evidence type="ECO:0000313" key="2">
    <source>
        <dbReference type="Proteomes" id="UP000676336"/>
    </source>
</evidence>
<proteinExistence type="predicted"/>
<dbReference type="Proteomes" id="UP000676336">
    <property type="component" value="Unassembled WGS sequence"/>
</dbReference>
<protein>
    <submittedName>
        <fullName evidence="1">Uncharacterized protein</fullName>
    </submittedName>
</protein>
<accession>A0A8S3C2Q4</accession>
<dbReference type="AlphaFoldDB" id="A0A8S3C2Q4"/>
<gene>
    <name evidence="1" type="ORF">SMN809_LOCUS50197</name>
</gene>
<sequence>MTYLDAHRWEQLILHYYPQLEKFYFTYYDRMNNDNQYQIYSGQSLMKNFGLGGKRRKGKRRKGKRRK</sequence>
<organism evidence="1 2">
    <name type="scientific">Rotaria magnacalcarata</name>
    <dbReference type="NCBI Taxonomy" id="392030"/>
    <lineage>
        <taxon>Eukaryota</taxon>
        <taxon>Metazoa</taxon>
        <taxon>Spiralia</taxon>
        <taxon>Gnathifera</taxon>
        <taxon>Rotifera</taxon>
        <taxon>Eurotatoria</taxon>
        <taxon>Bdelloidea</taxon>
        <taxon>Philodinida</taxon>
        <taxon>Philodinidae</taxon>
        <taxon>Rotaria</taxon>
    </lineage>
</organism>
<comment type="caution">
    <text evidence="1">The sequence shown here is derived from an EMBL/GenBank/DDBJ whole genome shotgun (WGS) entry which is preliminary data.</text>
</comment>
<dbReference type="EMBL" id="CAJOBI010165529">
    <property type="protein sequence ID" value="CAF4868035.1"/>
    <property type="molecule type" value="Genomic_DNA"/>
</dbReference>